<comment type="subcellular location">
    <subcellularLocation>
        <location evidence="1 7">Cell membrane</location>
        <topology evidence="1 7">Multi-pass membrane protein</topology>
    </subcellularLocation>
</comment>
<dbReference type="Pfam" id="PF00528">
    <property type="entry name" value="BPD_transp_1"/>
    <property type="match status" value="1"/>
</dbReference>
<sequence length="315" mass="33337">MKRLILYRLAMALPLLILVSMLTFVLVSLSPGDAARTILGSNATPEQYAALREALGLNDPVLVRYWHWLVGAFEGDLGRSLINGQPVLTAVTQRLGPTVSLVSLTMVVTVVFGLILGIAGAVFGGRLGRIVDLLSLFGMAVPNFVLGVCLTAIFAVMFRLLPPGGYVAPDVSLLGWARSMILPVVCLSFFAVGILAQQVKASFSDALQSEYTFNLIANGFSRRSIIFKHALKNSALPILASVGVIFSAMLSGTVLVESLFYIPGLGSLAVMATAGSDLPIVQGVAVIFTLAVVIANFLLDLAYGALNPKLRTAEA</sequence>
<dbReference type="Pfam" id="PF19300">
    <property type="entry name" value="BPD_transp_1_N"/>
    <property type="match status" value="1"/>
</dbReference>
<name>A0A916VXF6_9HYPH</name>
<dbReference type="RefSeq" id="WP_127074150.1">
    <property type="nucleotide sequence ID" value="NZ_BMKB01000003.1"/>
</dbReference>
<keyword evidence="2 7" id="KW-0813">Transport</keyword>
<dbReference type="InterPro" id="IPR045621">
    <property type="entry name" value="BPD_transp_1_N"/>
</dbReference>
<dbReference type="OrthoDB" id="9805855at2"/>
<evidence type="ECO:0000259" key="8">
    <source>
        <dbReference type="PROSITE" id="PS50928"/>
    </source>
</evidence>
<gene>
    <name evidence="9" type="ORF">GCM10011499_17930</name>
</gene>
<feature type="transmembrane region" description="Helical" evidence="7">
    <location>
        <begin position="280"/>
        <end position="303"/>
    </location>
</feature>
<accession>A0A916VXF6</accession>
<feature type="domain" description="ABC transmembrane type-1" evidence="8">
    <location>
        <begin position="95"/>
        <end position="299"/>
    </location>
</feature>
<dbReference type="PROSITE" id="PS50928">
    <property type="entry name" value="ABC_TM1"/>
    <property type="match status" value="1"/>
</dbReference>
<organism evidence="9 10">
    <name type="scientific">Pelagibacterium lentulum</name>
    <dbReference type="NCBI Taxonomy" id="2029865"/>
    <lineage>
        <taxon>Bacteria</taxon>
        <taxon>Pseudomonadati</taxon>
        <taxon>Pseudomonadota</taxon>
        <taxon>Alphaproteobacteria</taxon>
        <taxon>Hyphomicrobiales</taxon>
        <taxon>Devosiaceae</taxon>
        <taxon>Pelagibacterium</taxon>
    </lineage>
</organism>
<keyword evidence="6 7" id="KW-0472">Membrane</keyword>
<comment type="similarity">
    <text evidence="7">Belongs to the binding-protein-dependent transport system permease family.</text>
</comment>
<dbReference type="PANTHER" id="PTHR43163:SF6">
    <property type="entry name" value="DIPEPTIDE TRANSPORT SYSTEM PERMEASE PROTEIN DPPB-RELATED"/>
    <property type="match status" value="1"/>
</dbReference>
<keyword evidence="10" id="KW-1185">Reference proteome</keyword>
<dbReference type="PANTHER" id="PTHR43163">
    <property type="entry name" value="DIPEPTIDE TRANSPORT SYSTEM PERMEASE PROTEIN DPPB-RELATED"/>
    <property type="match status" value="1"/>
</dbReference>
<reference evidence="9 10" key="1">
    <citation type="journal article" date="2014" name="Int. J. Syst. Evol. Microbiol.">
        <title>Complete genome sequence of Corynebacterium casei LMG S-19264T (=DSM 44701T), isolated from a smear-ripened cheese.</title>
        <authorList>
            <consortium name="US DOE Joint Genome Institute (JGI-PGF)"/>
            <person name="Walter F."/>
            <person name="Albersmeier A."/>
            <person name="Kalinowski J."/>
            <person name="Ruckert C."/>
        </authorList>
    </citation>
    <scope>NUCLEOTIDE SEQUENCE [LARGE SCALE GENOMIC DNA]</scope>
    <source>
        <strain evidence="9 10">CGMCC 1.15896</strain>
    </source>
</reference>
<dbReference type="GO" id="GO:0055085">
    <property type="term" value="P:transmembrane transport"/>
    <property type="evidence" value="ECO:0007669"/>
    <property type="project" value="InterPro"/>
</dbReference>
<dbReference type="Gene3D" id="1.10.3720.10">
    <property type="entry name" value="MetI-like"/>
    <property type="match status" value="1"/>
</dbReference>
<evidence type="ECO:0000256" key="1">
    <source>
        <dbReference type="ARBA" id="ARBA00004651"/>
    </source>
</evidence>
<evidence type="ECO:0000256" key="4">
    <source>
        <dbReference type="ARBA" id="ARBA00022692"/>
    </source>
</evidence>
<evidence type="ECO:0000313" key="10">
    <source>
        <dbReference type="Proteomes" id="UP000596977"/>
    </source>
</evidence>
<feature type="transmembrane region" description="Helical" evidence="7">
    <location>
        <begin position="136"/>
        <end position="161"/>
    </location>
</feature>
<dbReference type="EMBL" id="BMKB01000003">
    <property type="protein sequence ID" value="GGA48555.1"/>
    <property type="molecule type" value="Genomic_DNA"/>
</dbReference>
<dbReference type="InterPro" id="IPR000515">
    <property type="entry name" value="MetI-like"/>
</dbReference>
<keyword evidence="4 7" id="KW-0812">Transmembrane</keyword>
<protein>
    <submittedName>
        <fullName evidence="9">ABC transporter permease</fullName>
    </submittedName>
</protein>
<dbReference type="CDD" id="cd06261">
    <property type="entry name" value="TM_PBP2"/>
    <property type="match status" value="1"/>
</dbReference>
<dbReference type="GO" id="GO:0005886">
    <property type="term" value="C:plasma membrane"/>
    <property type="evidence" value="ECO:0007669"/>
    <property type="project" value="UniProtKB-SubCell"/>
</dbReference>
<dbReference type="Proteomes" id="UP000596977">
    <property type="component" value="Unassembled WGS sequence"/>
</dbReference>
<evidence type="ECO:0000313" key="9">
    <source>
        <dbReference type="EMBL" id="GGA48555.1"/>
    </source>
</evidence>
<evidence type="ECO:0000256" key="2">
    <source>
        <dbReference type="ARBA" id="ARBA00022448"/>
    </source>
</evidence>
<proteinExistence type="inferred from homology"/>
<dbReference type="SUPFAM" id="SSF161098">
    <property type="entry name" value="MetI-like"/>
    <property type="match status" value="1"/>
</dbReference>
<evidence type="ECO:0000256" key="6">
    <source>
        <dbReference type="ARBA" id="ARBA00023136"/>
    </source>
</evidence>
<evidence type="ECO:0000256" key="5">
    <source>
        <dbReference type="ARBA" id="ARBA00022989"/>
    </source>
</evidence>
<feature type="transmembrane region" description="Helical" evidence="7">
    <location>
        <begin position="101"/>
        <end position="124"/>
    </location>
</feature>
<comment type="caution">
    <text evidence="9">The sequence shown here is derived from an EMBL/GenBank/DDBJ whole genome shotgun (WGS) entry which is preliminary data.</text>
</comment>
<keyword evidence="3" id="KW-1003">Cell membrane</keyword>
<keyword evidence="5 7" id="KW-1133">Transmembrane helix</keyword>
<evidence type="ECO:0000256" key="3">
    <source>
        <dbReference type="ARBA" id="ARBA00022475"/>
    </source>
</evidence>
<dbReference type="InterPro" id="IPR035906">
    <property type="entry name" value="MetI-like_sf"/>
</dbReference>
<dbReference type="AlphaFoldDB" id="A0A916VXF6"/>
<feature type="transmembrane region" description="Helical" evidence="7">
    <location>
        <begin position="173"/>
        <end position="196"/>
    </location>
</feature>
<evidence type="ECO:0000256" key="7">
    <source>
        <dbReference type="RuleBase" id="RU363032"/>
    </source>
</evidence>
<feature type="transmembrane region" description="Helical" evidence="7">
    <location>
        <begin position="238"/>
        <end position="260"/>
    </location>
</feature>